<keyword evidence="1" id="KW-0472">Membrane</keyword>
<dbReference type="InterPro" id="IPR013901">
    <property type="entry name" value="Anthrone_oxy"/>
</dbReference>
<organism evidence="2 3">
    <name type="scientific">Methylobacterium soli</name>
    <dbReference type="NCBI Taxonomy" id="553447"/>
    <lineage>
        <taxon>Bacteria</taxon>
        <taxon>Pseudomonadati</taxon>
        <taxon>Pseudomonadota</taxon>
        <taxon>Alphaproteobacteria</taxon>
        <taxon>Hyphomicrobiales</taxon>
        <taxon>Methylobacteriaceae</taxon>
        <taxon>Methylobacterium</taxon>
    </lineage>
</organism>
<comment type="caution">
    <text evidence="2">The sequence shown here is derived from an EMBL/GenBank/DDBJ whole genome shotgun (WGS) entry which is preliminary data.</text>
</comment>
<dbReference type="EMBL" id="VZZK01000033">
    <property type="protein sequence ID" value="KAB1075865.1"/>
    <property type="molecule type" value="Genomic_DNA"/>
</dbReference>
<reference evidence="2 3" key="1">
    <citation type="submission" date="2019-09" db="EMBL/GenBank/DDBJ databases">
        <title>YIM 48816 draft genome.</title>
        <authorList>
            <person name="Jiang L."/>
        </authorList>
    </citation>
    <scope>NUCLEOTIDE SEQUENCE [LARGE SCALE GENOMIC DNA]</scope>
    <source>
        <strain evidence="2 3">YIM 48816</strain>
    </source>
</reference>
<gene>
    <name evidence="2" type="ORF">F6X53_24655</name>
</gene>
<feature type="transmembrane region" description="Helical" evidence="1">
    <location>
        <begin position="6"/>
        <end position="23"/>
    </location>
</feature>
<name>A0A6L3SVR3_9HYPH</name>
<evidence type="ECO:0000313" key="2">
    <source>
        <dbReference type="EMBL" id="KAB1075865.1"/>
    </source>
</evidence>
<proteinExistence type="predicted"/>
<feature type="transmembrane region" description="Helical" evidence="1">
    <location>
        <begin position="74"/>
        <end position="93"/>
    </location>
</feature>
<dbReference type="Pfam" id="PF08592">
    <property type="entry name" value="Anthrone_oxy"/>
    <property type="match status" value="1"/>
</dbReference>
<keyword evidence="3" id="KW-1185">Reference proteome</keyword>
<feature type="transmembrane region" description="Helical" evidence="1">
    <location>
        <begin position="123"/>
        <end position="141"/>
    </location>
</feature>
<protein>
    <submittedName>
        <fullName evidence="2">DUF1772 domain-containing protein</fullName>
    </submittedName>
</protein>
<dbReference type="PANTHER" id="PTHR36535:SF1">
    <property type="entry name" value="DUF1772 DOMAIN-CONTAINING PROTEIN"/>
    <property type="match status" value="1"/>
</dbReference>
<dbReference type="RefSeq" id="WP_151003285.1">
    <property type="nucleotide sequence ID" value="NZ_BPQY01000447.1"/>
</dbReference>
<keyword evidence="1" id="KW-0812">Transmembrane</keyword>
<sequence>MLAGLSALTVAALFTGAALYINVAEQPARLGLDDRALLTQWQPAYRRGFALQAPLAILGFLCGAVAWWQSGQGAFLLGGVLMLANWPYTMLAIMPTNRRLMAMEPGQAGPESRGLIERWGRLHAVRGALGAAAAMLFLFALA</sequence>
<dbReference type="OrthoDB" id="7473921at2"/>
<evidence type="ECO:0000256" key="1">
    <source>
        <dbReference type="SAM" id="Phobius"/>
    </source>
</evidence>
<feature type="transmembrane region" description="Helical" evidence="1">
    <location>
        <begin position="44"/>
        <end position="68"/>
    </location>
</feature>
<evidence type="ECO:0000313" key="3">
    <source>
        <dbReference type="Proteomes" id="UP000474159"/>
    </source>
</evidence>
<dbReference type="AlphaFoldDB" id="A0A6L3SVR3"/>
<accession>A0A6L3SVR3</accession>
<dbReference type="Proteomes" id="UP000474159">
    <property type="component" value="Unassembled WGS sequence"/>
</dbReference>
<keyword evidence="1" id="KW-1133">Transmembrane helix</keyword>
<dbReference type="PANTHER" id="PTHR36535">
    <property type="entry name" value="YALI0E30327P"/>
    <property type="match status" value="1"/>
</dbReference>